<keyword evidence="3 4" id="KW-0472">Membrane</keyword>
<evidence type="ECO:0000313" key="6">
    <source>
        <dbReference type="EMBL" id="WAR31239.1"/>
    </source>
</evidence>
<keyword evidence="4" id="KW-0406">Ion transport</keyword>
<comment type="similarity">
    <text evidence="4">Belongs to the copper transporter (Ctr) (TC 1.A.56) family. SLC31A subfamily.</text>
</comment>
<keyword evidence="4" id="KW-0186">Copper</keyword>
<reference evidence="6" key="1">
    <citation type="submission" date="2022-11" db="EMBL/GenBank/DDBJ databases">
        <title>Centuries of genome instability and evolution in soft-shell clam transmissible cancer (bioRxiv).</title>
        <authorList>
            <person name="Hart S.F.M."/>
            <person name="Yonemitsu M.A."/>
            <person name="Giersch R.M."/>
            <person name="Beal B.F."/>
            <person name="Arriagada G."/>
            <person name="Davis B.W."/>
            <person name="Ostrander E.A."/>
            <person name="Goff S.P."/>
            <person name="Metzger M.J."/>
        </authorList>
    </citation>
    <scope>NUCLEOTIDE SEQUENCE</scope>
    <source>
        <strain evidence="6">MELC-2E11</strain>
        <tissue evidence="6">Siphon/mantle</tissue>
    </source>
</reference>
<organism evidence="6 7">
    <name type="scientific">Mya arenaria</name>
    <name type="common">Soft-shell clam</name>
    <dbReference type="NCBI Taxonomy" id="6604"/>
    <lineage>
        <taxon>Eukaryota</taxon>
        <taxon>Metazoa</taxon>
        <taxon>Spiralia</taxon>
        <taxon>Lophotrochozoa</taxon>
        <taxon>Mollusca</taxon>
        <taxon>Bivalvia</taxon>
        <taxon>Autobranchia</taxon>
        <taxon>Heteroconchia</taxon>
        <taxon>Euheterodonta</taxon>
        <taxon>Imparidentia</taxon>
        <taxon>Neoheterodontei</taxon>
        <taxon>Myida</taxon>
        <taxon>Myoidea</taxon>
        <taxon>Myidae</taxon>
        <taxon>Mya</taxon>
    </lineage>
</organism>
<proteinExistence type="inferred from homology"/>
<protein>
    <recommendedName>
        <fullName evidence="4">Copper transport protein</fullName>
    </recommendedName>
</protein>
<dbReference type="EMBL" id="CP111028">
    <property type="protein sequence ID" value="WAR31239.1"/>
    <property type="molecule type" value="Genomic_DNA"/>
</dbReference>
<comment type="subcellular location">
    <subcellularLocation>
        <location evidence="4">Membrane</location>
        <topology evidence="4">Multi-pass membrane protein</topology>
    </subcellularLocation>
</comment>
<evidence type="ECO:0000256" key="2">
    <source>
        <dbReference type="ARBA" id="ARBA00022989"/>
    </source>
</evidence>
<evidence type="ECO:0000256" key="3">
    <source>
        <dbReference type="ARBA" id="ARBA00023136"/>
    </source>
</evidence>
<dbReference type="PROSITE" id="PS51257">
    <property type="entry name" value="PROKAR_LIPOPROTEIN"/>
    <property type="match status" value="1"/>
</dbReference>
<keyword evidence="1 4" id="KW-0812">Transmembrane</keyword>
<evidence type="ECO:0000313" key="7">
    <source>
        <dbReference type="Proteomes" id="UP001164746"/>
    </source>
</evidence>
<keyword evidence="7" id="KW-1185">Reference proteome</keyword>
<dbReference type="InterPro" id="IPR007274">
    <property type="entry name" value="Cop_transporter"/>
</dbReference>
<evidence type="ECO:0000256" key="1">
    <source>
        <dbReference type="ARBA" id="ARBA00022692"/>
    </source>
</evidence>
<evidence type="ECO:0000256" key="4">
    <source>
        <dbReference type="RuleBase" id="RU367022"/>
    </source>
</evidence>
<dbReference type="Proteomes" id="UP001164746">
    <property type="component" value="Chromosome 17"/>
</dbReference>
<feature type="region of interest" description="Disordered" evidence="5">
    <location>
        <begin position="109"/>
        <end position="140"/>
    </location>
</feature>
<gene>
    <name evidence="6" type="ORF">MAR_033781</name>
</gene>
<name>A0ABY7GD27_MYAAR</name>
<feature type="transmembrane region" description="Helical" evidence="4">
    <location>
        <begin position="26"/>
        <end position="51"/>
    </location>
</feature>
<keyword evidence="2 4" id="KW-1133">Transmembrane helix</keyword>
<dbReference type="Pfam" id="PF04145">
    <property type="entry name" value="Ctr"/>
    <property type="match status" value="1"/>
</dbReference>
<keyword evidence="4" id="KW-0813">Transport</keyword>
<accession>A0ABY7GD27</accession>
<sequence length="140" mass="15387">MKDYFFLSADINHLFFEGWHFQGTGGVIGCCVMIFVLTILLEAGKAVIFYIQLRLKQNPLTYGRTGTTSIQDTSTTSARSGVGYFVFGAVNARNRLLFTRLQTEVYTSPHNSQTGLTNASYTPPGNDANSRNSGDVTEIS</sequence>
<evidence type="ECO:0000256" key="5">
    <source>
        <dbReference type="SAM" id="MobiDB-lite"/>
    </source>
</evidence>
<keyword evidence="4" id="KW-0187">Copper transport</keyword>